<feature type="region of interest" description="Disordered" evidence="1">
    <location>
        <begin position="44"/>
        <end position="66"/>
    </location>
</feature>
<gene>
    <name evidence="2" type="ORF">TSPGSL018_27894</name>
</gene>
<sequence>RGEGAVMCCGLQAASEFPYRFSGQTPREPWPCIGGKAAGAHPAPPQGVLASVHNQTGFPGTAGPLL</sequence>
<accession>A0A061QJK9</accession>
<reference evidence="2" key="1">
    <citation type="submission" date="2014-05" db="EMBL/GenBank/DDBJ databases">
        <title>The transcriptome of the halophilic microalga Tetraselmis sp. GSL018 isolated from the Great Salt Lake, Utah.</title>
        <authorList>
            <person name="Jinkerson R.E."/>
            <person name="D'Adamo S."/>
            <person name="Posewitz M.C."/>
        </authorList>
    </citation>
    <scope>NUCLEOTIDE SEQUENCE</scope>
    <source>
        <strain evidence="2">GSL018</strain>
    </source>
</reference>
<evidence type="ECO:0000313" key="2">
    <source>
        <dbReference type="EMBL" id="JAC60832.1"/>
    </source>
</evidence>
<protein>
    <submittedName>
        <fullName evidence="2">Uncharacterized protein</fullName>
    </submittedName>
</protein>
<organism evidence="2">
    <name type="scientific">Tetraselmis sp. GSL018</name>
    <dbReference type="NCBI Taxonomy" id="582737"/>
    <lineage>
        <taxon>Eukaryota</taxon>
        <taxon>Viridiplantae</taxon>
        <taxon>Chlorophyta</taxon>
        <taxon>core chlorophytes</taxon>
        <taxon>Chlorodendrophyceae</taxon>
        <taxon>Chlorodendrales</taxon>
        <taxon>Chlorodendraceae</taxon>
        <taxon>Tetraselmis</taxon>
    </lineage>
</organism>
<dbReference type="EMBL" id="GBEZ01026374">
    <property type="protein sequence ID" value="JAC60832.1"/>
    <property type="molecule type" value="Transcribed_RNA"/>
</dbReference>
<evidence type="ECO:0000256" key="1">
    <source>
        <dbReference type="SAM" id="MobiDB-lite"/>
    </source>
</evidence>
<name>A0A061QJK9_9CHLO</name>
<feature type="non-terminal residue" evidence="2">
    <location>
        <position position="1"/>
    </location>
</feature>
<dbReference type="AlphaFoldDB" id="A0A061QJK9"/>
<proteinExistence type="predicted"/>